<dbReference type="Pfam" id="PF00953">
    <property type="entry name" value="Glycos_transf_4"/>
    <property type="match status" value="1"/>
</dbReference>
<evidence type="ECO:0000259" key="20">
    <source>
        <dbReference type="Pfam" id="PF00849"/>
    </source>
</evidence>
<keyword evidence="12" id="KW-0460">Magnesium</keyword>
<dbReference type="Pfam" id="PF00849">
    <property type="entry name" value="PseudoU_synth_2"/>
    <property type="match status" value="1"/>
</dbReference>
<dbReference type="EC" id="2.7.8.15" evidence="5"/>
<evidence type="ECO:0000256" key="11">
    <source>
        <dbReference type="ARBA" id="ARBA00022824"/>
    </source>
</evidence>
<keyword evidence="10" id="KW-0479">Metal-binding</keyword>
<evidence type="ECO:0000313" key="21">
    <source>
        <dbReference type="EMBL" id="CAE8737492.1"/>
    </source>
</evidence>
<dbReference type="GO" id="GO:0046872">
    <property type="term" value="F:metal ion binding"/>
    <property type="evidence" value="ECO:0007669"/>
    <property type="project" value="UniProtKB-KW"/>
</dbReference>
<evidence type="ECO:0000256" key="6">
    <source>
        <dbReference type="ARBA" id="ARBA00017659"/>
    </source>
</evidence>
<accession>A0A813LTR3</accession>
<dbReference type="SUPFAM" id="SSF55120">
    <property type="entry name" value="Pseudouridine synthase"/>
    <property type="match status" value="1"/>
</dbReference>
<evidence type="ECO:0000256" key="8">
    <source>
        <dbReference type="ARBA" id="ARBA00022679"/>
    </source>
</evidence>
<evidence type="ECO:0000256" key="13">
    <source>
        <dbReference type="ARBA" id="ARBA00022989"/>
    </source>
</evidence>
<feature type="domain" description="Pseudouridine synthase RsuA/RluA-like" evidence="20">
    <location>
        <begin position="298"/>
        <end position="385"/>
    </location>
</feature>
<evidence type="ECO:0000256" key="14">
    <source>
        <dbReference type="ARBA" id="ARBA00023136"/>
    </source>
</evidence>
<dbReference type="EMBL" id="CAJNNW010036781">
    <property type="protein sequence ID" value="CAE8737492.1"/>
    <property type="molecule type" value="Genomic_DNA"/>
</dbReference>
<evidence type="ECO:0000256" key="12">
    <source>
        <dbReference type="ARBA" id="ARBA00022842"/>
    </source>
</evidence>
<evidence type="ECO:0000256" key="18">
    <source>
        <dbReference type="ARBA" id="ARBA00045078"/>
    </source>
</evidence>
<evidence type="ECO:0000256" key="10">
    <source>
        <dbReference type="ARBA" id="ARBA00022723"/>
    </source>
</evidence>
<feature type="transmembrane region" description="Helical" evidence="19">
    <location>
        <begin position="121"/>
        <end position="140"/>
    </location>
</feature>
<sequence length="460" mass="51710">MGFADDVLDLRWRHKIPLPFLSTLPLLLTYYANGNETGIMVPNQLRWLIGDIVDLGLLFYIFLLLLAVFSTHAINIYAGVNGLEVGQSVVIATSVLALNIIQLHRIPEQFSKYREQHVQSLFLILPFLAVSLSLLRLNWYPSQVFVGDTYCYFAGMTFAVVSIVGHFSKTMVLFLLPQILNFLYSCPQLFPFIGIPCPRHRMPAFDAAQGTVGNSYAEFRPEELRSLGRLVFWVLKTFRLVHVRPGASDGLVQMSNLTLINFVLYAFGPCREDVLCCRLLALQVLCSMLCFATRFGLASYVFDVDYVALVHGTFSTDRGECHAPVDTSPFAETWRVRVDASGQPATTVWEVIAEYESPDKKERYSLVHCRMVTLRTHQLRVHLQHLGHPLVGDELYGSGVVPDFCPRTFLHKLRIGFFNIQGQACVEYCSLQTVPDLWKALGRLRKVGGMAMMGCGAPGL</sequence>
<keyword evidence="14 19" id="KW-0472">Membrane</keyword>
<dbReference type="InterPro" id="IPR006145">
    <property type="entry name" value="PsdUridine_synth_RsuA/RluA"/>
</dbReference>
<evidence type="ECO:0000256" key="17">
    <source>
        <dbReference type="ARBA" id="ARBA00044717"/>
    </source>
</evidence>
<dbReference type="Proteomes" id="UP000626109">
    <property type="component" value="Unassembled WGS sequence"/>
</dbReference>
<proteinExistence type="inferred from homology"/>
<evidence type="ECO:0000256" key="2">
    <source>
        <dbReference type="ARBA" id="ARBA00004477"/>
    </source>
</evidence>
<dbReference type="AlphaFoldDB" id="A0A813LTR3"/>
<comment type="caution">
    <text evidence="21">The sequence shown here is derived from an EMBL/GenBank/DDBJ whole genome shotgun (WGS) entry which is preliminary data.</text>
</comment>
<dbReference type="GO" id="GO:0009982">
    <property type="term" value="F:pseudouridine synthase activity"/>
    <property type="evidence" value="ECO:0007669"/>
    <property type="project" value="InterPro"/>
</dbReference>
<evidence type="ECO:0000256" key="15">
    <source>
        <dbReference type="ARBA" id="ARBA00029567"/>
    </source>
</evidence>
<dbReference type="GO" id="GO:0001522">
    <property type="term" value="P:pseudouridine synthesis"/>
    <property type="evidence" value="ECO:0007669"/>
    <property type="project" value="InterPro"/>
</dbReference>
<dbReference type="GO" id="GO:0005789">
    <property type="term" value="C:endoplasmic reticulum membrane"/>
    <property type="evidence" value="ECO:0007669"/>
    <property type="project" value="UniProtKB-SubCell"/>
</dbReference>
<name>A0A813LTR3_POLGL</name>
<dbReference type="InterPro" id="IPR033895">
    <property type="entry name" value="GPT"/>
</dbReference>
<dbReference type="UniPathway" id="UPA00378"/>
<evidence type="ECO:0000256" key="16">
    <source>
        <dbReference type="ARBA" id="ARBA00033238"/>
    </source>
</evidence>
<dbReference type="GO" id="GO:0006488">
    <property type="term" value="P:dolichol-linked oligosaccharide biosynthetic process"/>
    <property type="evidence" value="ECO:0007669"/>
    <property type="project" value="InterPro"/>
</dbReference>
<evidence type="ECO:0000313" key="22">
    <source>
        <dbReference type="Proteomes" id="UP000626109"/>
    </source>
</evidence>
<keyword evidence="9 19" id="KW-0812">Transmembrane</keyword>
<dbReference type="CDD" id="cd02869">
    <property type="entry name" value="PseudoU_synth_RluA_like"/>
    <property type="match status" value="1"/>
</dbReference>
<dbReference type="GO" id="GO:0003723">
    <property type="term" value="F:RNA binding"/>
    <property type="evidence" value="ECO:0007669"/>
    <property type="project" value="InterPro"/>
</dbReference>
<evidence type="ECO:0000256" key="3">
    <source>
        <dbReference type="ARBA" id="ARBA00004922"/>
    </source>
</evidence>
<evidence type="ECO:0000256" key="19">
    <source>
        <dbReference type="SAM" id="Phobius"/>
    </source>
</evidence>
<comment type="subcellular location">
    <subcellularLocation>
        <location evidence="2">Endoplasmic reticulum membrane</location>
        <topology evidence="2">Multi-pass membrane protein</topology>
    </subcellularLocation>
</comment>
<keyword evidence="13 19" id="KW-1133">Transmembrane helix</keyword>
<reference evidence="21" key="1">
    <citation type="submission" date="2021-02" db="EMBL/GenBank/DDBJ databases">
        <authorList>
            <person name="Dougan E. K."/>
            <person name="Rhodes N."/>
            <person name="Thang M."/>
            <person name="Chan C."/>
        </authorList>
    </citation>
    <scope>NUCLEOTIDE SEQUENCE</scope>
</reference>
<feature type="transmembrane region" description="Helical" evidence="19">
    <location>
        <begin position="76"/>
        <end position="101"/>
    </location>
</feature>
<evidence type="ECO:0000256" key="7">
    <source>
        <dbReference type="ARBA" id="ARBA00022676"/>
    </source>
</evidence>
<comment type="pathway">
    <text evidence="3">Protein modification; protein glycosylation.</text>
</comment>
<feature type="transmembrane region" description="Helical" evidence="19">
    <location>
        <begin position="152"/>
        <end position="176"/>
    </location>
</feature>
<feature type="transmembrane region" description="Helical" evidence="19">
    <location>
        <begin position="45"/>
        <end position="70"/>
    </location>
</feature>
<keyword evidence="8" id="KW-0808">Transferase</keyword>
<dbReference type="InterPro" id="IPR020103">
    <property type="entry name" value="PsdUridine_synth_cat_dom_sf"/>
</dbReference>
<keyword evidence="11" id="KW-0256">Endoplasmic reticulum</keyword>
<gene>
    <name evidence="21" type="ORF">PGLA2088_LOCUS48790</name>
</gene>
<evidence type="ECO:0000256" key="9">
    <source>
        <dbReference type="ARBA" id="ARBA00022692"/>
    </source>
</evidence>
<dbReference type="CDD" id="cd06855">
    <property type="entry name" value="GT_GPT_euk"/>
    <property type="match status" value="1"/>
</dbReference>
<dbReference type="PANTHER" id="PTHR10571">
    <property type="entry name" value="UDP-N-ACETYLGLUCOSAMINE--DOLICHYL-PHOSPHATE N-ACETYLGLUCOSAMINEPHOSPHOTRANSFERASE"/>
    <property type="match status" value="1"/>
</dbReference>
<dbReference type="GO" id="GO:0016757">
    <property type="term" value="F:glycosyltransferase activity"/>
    <property type="evidence" value="ECO:0007669"/>
    <property type="project" value="UniProtKB-KW"/>
</dbReference>
<comment type="cofactor">
    <cofactor evidence="1">
        <name>Mg(2+)</name>
        <dbReference type="ChEBI" id="CHEBI:18420"/>
    </cofactor>
</comment>
<dbReference type="PANTHER" id="PTHR10571:SF0">
    <property type="entry name" value="UDP-N-ACETYLGLUCOSAMINE--DOLICHYL-PHOSPHATE N-ACETYLGLUCOSAMINEPHOSPHOTRANSFERASE"/>
    <property type="match status" value="1"/>
</dbReference>
<comment type="similarity">
    <text evidence="4">Belongs to the glycosyltransferase 4 family.</text>
</comment>
<dbReference type="GO" id="GO:0003975">
    <property type="term" value="F:UDP-N-acetylglucosamine-dolichyl-phosphate N-acetylglucosaminephosphotransferase activity"/>
    <property type="evidence" value="ECO:0007669"/>
    <property type="project" value="UniProtKB-EC"/>
</dbReference>
<organism evidence="21 22">
    <name type="scientific">Polarella glacialis</name>
    <name type="common">Dinoflagellate</name>
    <dbReference type="NCBI Taxonomy" id="89957"/>
    <lineage>
        <taxon>Eukaryota</taxon>
        <taxon>Sar</taxon>
        <taxon>Alveolata</taxon>
        <taxon>Dinophyceae</taxon>
        <taxon>Suessiales</taxon>
        <taxon>Suessiaceae</taxon>
        <taxon>Polarella</taxon>
    </lineage>
</organism>
<comment type="catalytic activity">
    <reaction evidence="18">
        <text>a di-trans,poly-cis-dolichyl phosphate + UDP-N-acetyl-alpha-D-glucosamine = an N-acetyl-alpha-D-glucosaminyl-diphospho-di-trans,poly-cis-dolichol + UMP</text>
        <dbReference type="Rhea" id="RHEA:13289"/>
        <dbReference type="Rhea" id="RHEA-COMP:19498"/>
        <dbReference type="Rhea" id="RHEA-COMP:19507"/>
        <dbReference type="ChEBI" id="CHEBI:57683"/>
        <dbReference type="ChEBI" id="CHEBI:57705"/>
        <dbReference type="ChEBI" id="CHEBI:57865"/>
        <dbReference type="ChEBI" id="CHEBI:58427"/>
        <dbReference type="EC" id="2.7.8.15"/>
    </reaction>
    <physiologicalReaction direction="left-to-right" evidence="18">
        <dbReference type="Rhea" id="RHEA:13290"/>
    </physiologicalReaction>
</comment>
<protein>
    <recommendedName>
        <fullName evidence="6">UDP-N-acetylglucosamine--dolichyl-phosphate N-acetylglucosaminephosphotransferase</fullName>
        <ecNumber evidence="5">2.7.8.15</ecNumber>
    </recommendedName>
    <alternativeName>
        <fullName evidence="15">GlcNAc-1-P transferase</fullName>
    </alternativeName>
    <alternativeName>
        <fullName evidence="16">N-acetylglucosamine-1-phosphate transferase</fullName>
    </alternativeName>
</protein>
<evidence type="ECO:0000256" key="5">
    <source>
        <dbReference type="ARBA" id="ARBA00013225"/>
    </source>
</evidence>
<evidence type="ECO:0000256" key="4">
    <source>
        <dbReference type="ARBA" id="ARBA00009317"/>
    </source>
</evidence>
<evidence type="ECO:0000256" key="1">
    <source>
        <dbReference type="ARBA" id="ARBA00001946"/>
    </source>
</evidence>
<comment type="function">
    <text evidence="17">UDP-N-acetylglucosamine--dolichyl-phosphate N-acetylglucosaminephosphotransferase that operates in the biosynthetic pathway of dolichol-linked oligosaccharides, the glycan precursors employed in protein asparagine (N)-glycosylation. The assembly of dolichol-linked oligosaccharides begins on the cytosolic side of the endoplasmic reticulum membrane and finishes in its lumen. The sequential addition of sugars to dolichol pyrophosphate produces dolichol-linked oligosaccharides containing fourteen sugars, including two GlcNAcs, nine mannoses and three glucoses. Once assembled, the oligosaccharide is transferred from the lipid to nascent proteins by oligosaccharyltransferases. Catalyzes the initial step of dolichol-linked oligosaccharide biosynthesis, transfering GlcNAc-1-P from cytosolic UDP-GlcNAc onto the carrier lipid dolichyl phosphate (P-dolichol), yielding GlcNAc-P-P-dolichol embedded in the cytoplasmic leaflet of the endoplasmic reticulum membrane.</text>
</comment>
<feature type="transmembrane region" description="Helical" evidence="19">
    <location>
        <begin position="16"/>
        <end position="33"/>
    </location>
</feature>
<keyword evidence="7" id="KW-0328">Glycosyltransferase</keyword>
<dbReference type="Gene3D" id="3.30.2350.10">
    <property type="entry name" value="Pseudouridine synthase"/>
    <property type="match status" value="1"/>
</dbReference>
<dbReference type="InterPro" id="IPR000715">
    <property type="entry name" value="Glycosyl_transferase_4"/>
</dbReference>